<comment type="caution">
    <text evidence="1">The sequence shown here is derived from an EMBL/GenBank/DDBJ whole genome shotgun (WGS) entry which is preliminary data.</text>
</comment>
<accession>A0A8J3IQY7</accession>
<dbReference type="AlphaFoldDB" id="A0A8J3IQY7"/>
<keyword evidence="2" id="KW-1185">Reference proteome</keyword>
<dbReference type="InterPro" id="IPR036770">
    <property type="entry name" value="Ankyrin_rpt-contain_sf"/>
</dbReference>
<name>A0A8J3IQY7_9CHLR</name>
<protein>
    <recommendedName>
        <fullName evidence="3">Ankyrin repeat domain-containing protein</fullName>
    </recommendedName>
</protein>
<sequence>MEKKAAIEAELVKDFVAQAHGDLQRVRTLLEQEPGLIHAAWDWGGGDWETALGAAAHMGRRDITLYLLEKGARMDLFTAAMLGELAIVRAVLAAFPQMRHQRGPHGIPLLSHAQKGGKEAEAVVAFLESLDVTP</sequence>
<organism evidence="1 2">
    <name type="scientific">Reticulibacter mediterranei</name>
    <dbReference type="NCBI Taxonomy" id="2778369"/>
    <lineage>
        <taxon>Bacteria</taxon>
        <taxon>Bacillati</taxon>
        <taxon>Chloroflexota</taxon>
        <taxon>Ktedonobacteria</taxon>
        <taxon>Ktedonobacterales</taxon>
        <taxon>Reticulibacteraceae</taxon>
        <taxon>Reticulibacter</taxon>
    </lineage>
</organism>
<dbReference type="EMBL" id="BNJK01000001">
    <property type="protein sequence ID" value="GHO95265.1"/>
    <property type="molecule type" value="Genomic_DNA"/>
</dbReference>
<evidence type="ECO:0000313" key="1">
    <source>
        <dbReference type="EMBL" id="GHO95265.1"/>
    </source>
</evidence>
<evidence type="ECO:0008006" key="3">
    <source>
        <dbReference type="Google" id="ProtNLM"/>
    </source>
</evidence>
<evidence type="ECO:0000313" key="2">
    <source>
        <dbReference type="Proteomes" id="UP000597444"/>
    </source>
</evidence>
<gene>
    <name evidence="1" type="ORF">KSF_053130</name>
</gene>
<proteinExistence type="predicted"/>
<reference evidence="1" key="1">
    <citation type="submission" date="2020-10" db="EMBL/GenBank/DDBJ databases">
        <title>Taxonomic study of unclassified bacteria belonging to the class Ktedonobacteria.</title>
        <authorList>
            <person name="Yabe S."/>
            <person name="Wang C.M."/>
            <person name="Zheng Y."/>
            <person name="Sakai Y."/>
            <person name="Cavaletti L."/>
            <person name="Monciardini P."/>
            <person name="Donadio S."/>
        </authorList>
    </citation>
    <scope>NUCLEOTIDE SEQUENCE</scope>
    <source>
        <strain evidence="1">ID150040</strain>
    </source>
</reference>
<dbReference type="RefSeq" id="WP_220205953.1">
    <property type="nucleotide sequence ID" value="NZ_BNJK01000001.1"/>
</dbReference>
<dbReference type="Proteomes" id="UP000597444">
    <property type="component" value="Unassembled WGS sequence"/>
</dbReference>
<dbReference type="Gene3D" id="1.25.40.20">
    <property type="entry name" value="Ankyrin repeat-containing domain"/>
    <property type="match status" value="1"/>
</dbReference>
<dbReference type="SUPFAM" id="SSF48403">
    <property type="entry name" value="Ankyrin repeat"/>
    <property type="match status" value="1"/>
</dbReference>